<dbReference type="Gene3D" id="1.10.110.10">
    <property type="entry name" value="Plant lipid-transfer and hydrophobic proteins"/>
    <property type="match status" value="1"/>
</dbReference>
<dbReference type="InParanoid" id="A0A2K1IGK0"/>
<dbReference type="SUPFAM" id="SSF47699">
    <property type="entry name" value="Bifunctional inhibitor/lipid-transfer protein/seed storage 2S albumin"/>
    <property type="match status" value="1"/>
</dbReference>
<dbReference type="Gramene" id="Pp3c24_12780V3.2">
    <property type="protein sequence ID" value="Pp3c24_12780V3.2"/>
    <property type="gene ID" value="Pp3c24_12780"/>
</dbReference>
<organism evidence="2">
    <name type="scientific">Physcomitrium patens</name>
    <name type="common">Spreading-leaved earth moss</name>
    <name type="synonym">Physcomitrella patens</name>
    <dbReference type="NCBI Taxonomy" id="3218"/>
    <lineage>
        <taxon>Eukaryota</taxon>
        <taxon>Viridiplantae</taxon>
        <taxon>Streptophyta</taxon>
        <taxon>Embryophyta</taxon>
        <taxon>Bryophyta</taxon>
        <taxon>Bryophytina</taxon>
        <taxon>Bryopsida</taxon>
        <taxon>Funariidae</taxon>
        <taxon>Funariales</taxon>
        <taxon>Funariaceae</taxon>
        <taxon>Physcomitrium</taxon>
    </lineage>
</organism>
<dbReference type="AlphaFoldDB" id="A0A2K1IGK0"/>
<keyword evidence="4" id="KW-1185">Reference proteome</keyword>
<evidence type="ECO:0000256" key="1">
    <source>
        <dbReference type="SAM" id="SignalP"/>
    </source>
</evidence>
<dbReference type="EMBL" id="ABEU02000024">
    <property type="protein sequence ID" value="PNR28405.1"/>
    <property type="molecule type" value="Genomic_DNA"/>
</dbReference>
<reference evidence="3" key="3">
    <citation type="submission" date="2020-12" db="UniProtKB">
        <authorList>
            <consortium name="EnsemblPlants"/>
        </authorList>
    </citation>
    <scope>IDENTIFICATION</scope>
</reference>
<dbReference type="InterPro" id="IPR036312">
    <property type="entry name" value="Bifun_inhib/LTP/seed_sf"/>
</dbReference>
<dbReference type="Gramene" id="Pp3c24_12780V3.1">
    <property type="protein sequence ID" value="Pp3c24_12780V3.1"/>
    <property type="gene ID" value="Pp3c24_12780"/>
</dbReference>
<evidence type="ECO:0000313" key="3">
    <source>
        <dbReference type="EnsemblPlants" id="Pp3c24_12780V3.1"/>
    </source>
</evidence>
<reference evidence="2 4" key="2">
    <citation type="journal article" date="2018" name="Plant J.">
        <title>The Physcomitrella patens chromosome-scale assembly reveals moss genome structure and evolution.</title>
        <authorList>
            <person name="Lang D."/>
            <person name="Ullrich K.K."/>
            <person name="Murat F."/>
            <person name="Fuchs J."/>
            <person name="Jenkins J."/>
            <person name="Haas F.B."/>
            <person name="Piednoel M."/>
            <person name="Gundlach H."/>
            <person name="Van Bel M."/>
            <person name="Meyberg R."/>
            <person name="Vives C."/>
            <person name="Morata J."/>
            <person name="Symeonidi A."/>
            <person name="Hiss M."/>
            <person name="Muchero W."/>
            <person name="Kamisugi Y."/>
            <person name="Saleh O."/>
            <person name="Blanc G."/>
            <person name="Decker E.L."/>
            <person name="van Gessel N."/>
            <person name="Grimwood J."/>
            <person name="Hayes R.D."/>
            <person name="Graham S.W."/>
            <person name="Gunter L.E."/>
            <person name="McDaniel S.F."/>
            <person name="Hoernstein S.N.W."/>
            <person name="Larsson A."/>
            <person name="Li F.W."/>
            <person name="Perroud P.F."/>
            <person name="Phillips J."/>
            <person name="Ranjan P."/>
            <person name="Rokshar D.S."/>
            <person name="Rothfels C.J."/>
            <person name="Schneider L."/>
            <person name="Shu S."/>
            <person name="Stevenson D.W."/>
            <person name="Thummler F."/>
            <person name="Tillich M."/>
            <person name="Villarreal Aguilar J.C."/>
            <person name="Widiez T."/>
            <person name="Wong G.K."/>
            <person name="Wymore A."/>
            <person name="Zhang Y."/>
            <person name="Zimmer A.D."/>
            <person name="Quatrano R.S."/>
            <person name="Mayer K.F.X."/>
            <person name="Goodstein D."/>
            <person name="Casacuberta J.M."/>
            <person name="Vandepoele K."/>
            <person name="Reski R."/>
            <person name="Cuming A.C."/>
            <person name="Tuskan G.A."/>
            <person name="Maumus F."/>
            <person name="Salse J."/>
            <person name="Schmutz J."/>
            <person name="Rensing S.A."/>
        </authorList>
    </citation>
    <scope>NUCLEOTIDE SEQUENCE [LARGE SCALE GENOMIC DNA]</scope>
    <source>
        <strain evidence="3 4">cv. Gransden 2004</strain>
    </source>
</reference>
<accession>A0A2K1IGK0</accession>
<dbReference type="EnsemblPlants" id="Pp3c24_12780V3.1">
    <property type="protein sequence ID" value="Pp3c24_12780V3.1"/>
    <property type="gene ID" value="Pp3c24_12780"/>
</dbReference>
<keyword evidence="1" id="KW-0732">Signal</keyword>
<feature type="chain" id="PRO_5036318879" description="Bifunctional inhibitor/plant lipid transfer protein/seed storage helical domain-containing protein" evidence="1">
    <location>
        <begin position="23"/>
        <end position="155"/>
    </location>
</feature>
<proteinExistence type="predicted"/>
<reference evidence="2 4" key="1">
    <citation type="journal article" date="2008" name="Science">
        <title>The Physcomitrella genome reveals evolutionary insights into the conquest of land by plants.</title>
        <authorList>
            <person name="Rensing S."/>
            <person name="Lang D."/>
            <person name="Zimmer A."/>
            <person name="Terry A."/>
            <person name="Salamov A."/>
            <person name="Shapiro H."/>
            <person name="Nishiyama T."/>
            <person name="Perroud P.-F."/>
            <person name="Lindquist E."/>
            <person name="Kamisugi Y."/>
            <person name="Tanahashi T."/>
            <person name="Sakakibara K."/>
            <person name="Fujita T."/>
            <person name="Oishi K."/>
            <person name="Shin-I T."/>
            <person name="Kuroki Y."/>
            <person name="Toyoda A."/>
            <person name="Suzuki Y."/>
            <person name="Hashimoto A."/>
            <person name="Yamaguchi K."/>
            <person name="Sugano A."/>
            <person name="Kohara Y."/>
            <person name="Fujiyama A."/>
            <person name="Anterola A."/>
            <person name="Aoki S."/>
            <person name="Ashton N."/>
            <person name="Barbazuk W.B."/>
            <person name="Barker E."/>
            <person name="Bennetzen J."/>
            <person name="Bezanilla M."/>
            <person name="Blankenship R."/>
            <person name="Cho S.H."/>
            <person name="Dutcher S."/>
            <person name="Estelle M."/>
            <person name="Fawcett J.A."/>
            <person name="Gundlach H."/>
            <person name="Hanada K."/>
            <person name="Heyl A."/>
            <person name="Hicks K.A."/>
            <person name="Hugh J."/>
            <person name="Lohr M."/>
            <person name="Mayer K."/>
            <person name="Melkozernov A."/>
            <person name="Murata T."/>
            <person name="Nelson D."/>
            <person name="Pils B."/>
            <person name="Prigge M."/>
            <person name="Reiss B."/>
            <person name="Renner T."/>
            <person name="Rombauts S."/>
            <person name="Rushton P."/>
            <person name="Sanderfoot A."/>
            <person name="Schween G."/>
            <person name="Shiu S.-H."/>
            <person name="Stueber K."/>
            <person name="Theodoulou F.L."/>
            <person name="Tu H."/>
            <person name="Van de Peer Y."/>
            <person name="Verrier P.J."/>
            <person name="Waters E."/>
            <person name="Wood A."/>
            <person name="Yang L."/>
            <person name="Cove D."/>
            <person name="Cuming A."/>
            <person name="Hasebe M."/>
            <person name="Lucas S."/>
            <person name="Mishler D.B."/>
            <person name="Reski R."/>
            <person name="Grigoriev I."/>
            <person name="Quatrano R.S."/>
            <person name="Boore J.L."/>
        </authorList>
    </citation>
    <scope>NUCLEOTIDE SEQUENCE [LARGE SCALE GENOMIC DNA]</scope>
    <source>
        <strain evidence="3 4">cv. Gransden 2004</strain>
    </source>
</reference>
<feature type="signal peptide" evidence="1">
    <location>
        <begin position="1"/>
        <end position="22"/>
    </location>
</feature>
<protein>
    <recommendedName>
        <fullName evidence="5">Bifunctional inhibitor/plant lipid transfer protein/seed storage helical domain-containing protein</fullName>
    </recommendedName>
</protein>
<dbReference type="Proteomes" id="UP000006727">
    <property type="component" value="Chromosome 24"/>
</dbReference>
<evidence type="ECO:0008006" key="5">
    <source>
        <dbReference type="Google" id="ProtNLM"/>
    </source>
</evidence>
<sequence>MKRGVASVMCLVLIVASAMAVAADIGPFRCDMSKLKPCLEATQKPGVPPSKECCKVLTALFQVKPQPESLGSYCTSLFHFPRNAASVSKRNIPARLKTKLPLPNNKTDGFPRVGPQGSTATRAKIIRLRMSSCSVAACVVWECWGVRLQRVLQLD</sequence>
<name>A0A2K1IGK0_PHYPA</name>
<dbReference type="EnsemblPlants" id="Pp3c24_12780V3.2">
    <property type="protein sequence ID" value="Pp3c24_12780V3.2"/>
    <property type="gene ID" value="Pp3c24_12780"/>
</dbReference>
<gene>
    <name evidence="2" type="ORF">PHYPA_028997</name>
</gene>
<evidence type="ECO:0000313" key="2">
    <source>
        <dbReference type="EMBL" id="PNR28405.1"/>
    </source>
</evidence>
<evidence type="ECO:0000313" key="4">
    <source>
        <dbReference type="Proteomes" id="UP000006727"/>
    </source>
</evidence>